<sequence>MNEKLNYLLNISKLYESFIELTSNDCLKRFLAFKIVTSAMSFEDLIGSRQHPVMRDIRNVFLAHQQNGEFFDGFSASEEICKTNISALVLDMEKYLGSSVNSVVELEDEQLSLDIRSLTKLIIDEYHKEFHEGFRLSNNFLCSGANQIKEISSNPISSTFYRYNSSKELSIFANFFISNFIGRNLSEMVLRSFKVDYILHAVNMWDSIFKDTKNPYSIDGLLEVMQNENIGDTTAISALLEKTDAIKIYKELRWFRNKLAGHMDKKEELSDLFIKLDMYDFNQAFDFVNSIDKAVWETKNTHIALKVHYMSNEKINGENIIEIKGIKNKPYDS</sequence>
<proteinExistence type="predicted"/>
<dbReference type="AlphaFoldDB" id="A0A5Q4ZNB8"/>
<reference evidence="1" key="1">
    <citation type="submission" date="2019-09" db="EMBL/GenBank/DDBJ databases">
        <authorList>
            <person name="Hjerde E."/>
        </authorList>
    </citation>
    <scope>NUCLEOTIDE SEQUENCE</scope>
    <source>
        <strain evidence="1">06/09/160</strain>
    </source>
</reference>
<organism evidence="1">
    <name type="scientific">Aliivibrio wodanis</name>
    <dbReference type="NCBI Taxonomy" id="80852"/>
    <lineage>
        <taxon>Bacteria</taxon>
        <taxon>Pseudomonadati</taxon>
        <taxon>Pseudomonadota</taxon>
        <taxon>Gammaproteobacteria</taxon>
        <taxon>Vibrionales</taxon>
        <taxon>Vibrionaceae</taxon>
        <taxon>Aliivibrio</taxon>
    </lineage>
</organism>
<gene>
    <name evidence="1" type="ORF">AW0309160_01007</name>
</gene>
<accession>A0A5Q4ZNB8</accession>
<name>A0A5Q4ZNB8_9GAMM</name>
<evidence type="ECO:0000313" key="1">
    <source>
        <dbReference type="EMBL" id="VVV03624.1"/>
    </source>
</evidence>
<protein>
    <submittedName>
        <fullName evidence="1">Uncharacterized protein</fullName>
    </submittedName>
</protein>
<dbReference type="EMBL" id="LR721750">
    <property type="protein sequence ID" value="VVV03624.1"/>
    <property type="molecule type" value="Genomic_DNA"/>
</dbReference>